<keyword evidence="2" id="KW-1185">Reference proteome</keyword>
<sequence length="62" mass="7118">MEPRILVRVAEAVVLVALPTSVKQWLLLDLVDDKAFRGRLLRATLRSSLMIVTSKRRNEPFK</sequence>
<organism evidence="1 2">
    <name type="scientific">Arabidopsis suecica</name>
    <name type="common">Swedish thale-cress</name>
    <name type="synonym">Cardaminopsis suecica</name>
    <dbReference type="NCBI Taxonomy" id="45249"/>
    <lineage>
        <taxon>Eukaryota</taxon>
        <taxon>Viridiplantae</taxon>
        <taxon>Streptophyta</taxon>
        <taxon>Embryophyta</taxon>
        <taxon>Tracheophyta</taxon>
        <taxon>Spermatophyta</taxon>
        <taxon>Magnoliopsida</taxon>
        <taxon>eudicotyledons</taxon>
        <taxon>Gunneridae</taxon>
        <taxon>Pentapetalae</taxon>
        <taxon>rosids</taxon>
        <taxon>malvids</taxon>
        <taxon>Brassicales</taxon>
        <taxon>Brassicaceae</taxon>
        <taxon>Camelineae</taxon>
        <taxon>Arabidopsis</taxon>
    </lineage>
</organism>
<protein>
    <submittedName>
        <fullName evidence="1">Uncharacterized protein</fullName>
    </submittedName>
</protein>
<gene>
    <name evidence="1" type="ORF">ISN44_As04g030250</name>
</gene>
<evidence type="ECO:0000313" key="2">
    <source>
        <dbReference type="Proteomes" id="UP000694251"/>
    </source>
</evidence>
<dbReference type="Proteomes" id="UP000694251">
    <property type="component" value="Chromosome 4"/>
</dbReference>
<dbReference type="EMBL" id="JAEFBJ010000004">
    <property type="protein sequence ID" value="KAG7622207.1"/>
    <property type="molecule type" value="Genomic_DNA"/>
</dbReference>
<proteinExistence type="predicted"/>
<accession>A0A8T2EDY9</accession>
<evidence type="ECO:0000313" key="1">
    <source>
        <dbReference type="EMBL" id="KAG7622207.1"/>
    </source>
</evidence>
<reference evidence="1 2" key="1">
    <citation type="submission" date="2020-12" db="EMBL/GenBank/DDBJ databases">
        <title>Concerted genomic and epigenomic changes stabilize Arabidopsis allopolyploids.</title>
        <authorList>
            <person name="Chen Z."/>
        </authorList>
    </citation>
    <scope>NUCLEOTIDE SEQUENCE [LARGE SCALE GENOMIC DNA]</scope>
    <source>
        <strain evidence="1">As9502</strain>
        <tissue evidence="1">Leaf</tissue>
    </source>
</reference>
<dbReference type="AlphaFoldDB" id="A0A8T2EDY9"/>
<name>A0A8T2EDY9_ARASU</name>
<comment type="caution">
    <text evidence="1">The sequence shown here is derived from an EMBL/GenBank/DDBJ whole genome shotgun (WGS) entry which is preliminary data.</text>
</comment>